<dbReference type="EMBL" id="QKZR01000002">
    <property type="protein sequence ID" value="PZX40760.1"/>
    <property type="molecule type" value="Genomic_DNA"/>
</dbReference>
<keyword evidence="3" id="KW-1185">Reference proteome</keyword>
<keyword evidence="1" id="KW-0812">Transmembrane</keyword>
<accession>A0ABX5PYB8</accession>
<dbReference type="RefSeq" id="WP_015362720.1">
    <property type="nucleotide sequence ID" value="NZ_QKZR01000002.1"/>
</dbReference>
<reference evidence="2 3" key="1">
    <citation type="submission" date="2018-06" db="EMBL/GenBank/DDBJ databases">
        <title>Genomic Encyclopedia of Archaeal and Bacterial Type Strains, Phase II (KMG-II): from individual species to whole genera.</title>
        <authorList>
            <person name="Goeker M."/>
        </authorList>
    </citation>
    <scope>NUCLEOTIDE SEQUENCE [LARGE SCALE GENOMIC DNA]</scope>
    <source>
        <strain evidence="2 3">DSM 17205</strain>
    </source>
</reference>
<organism evidence="2 3">
    <name type="scientific">Nonlabens dokdonensis</name>
    <dbReference type="NCBI Taxonomy" id="328515"/>
    <lineage>
        <taxon>Bacteria</taxon>
        <taxon>Pseudomonadati</taxon>
        <taxon>Bacteroidota</taxon>
        <taxon>Flavobacteriia</taxon>
        <taxon>Flavobacteriales</taxon>
        <taxon>Flavobacteriaceae</taxon>
        <taxon>Nonlabens</taxon>
    </lineage>
</organism>
<evidence type="ECO:0000256" key="1">
    <source>
        <dbReference type="SAM" id="Phobius"/>
    </source>
</evidence>
<proteinExistence type="predicted"/>
<feature type="transmembrane region" description="Helical" evidence="1">
    <location>
        <begin position="49"/>
        <end position="68"/>
    </location>
</feature>
<sequence>METKSFSLFGRKITKKYLWIITTVWLIGISLTVLAATDLFNQTMFQRKFVPVVLLSILSTVVVIYAHISYNSNSKKVN</sequence>
<keyword evidence="1" id="KW-1133">Transmembrane helix</keyword>
<keyword evidence="1" id="KW-0472">Membrane</keyword>
<name>A0ABX5PYB8_9FLAO</name>
<protein>
    <submittedName>
        <fullName evidence="2">Uncharacterized protein</fullName>
    </submittedName>
</protein>
<evidence type="ECO:0000313" key="3">
    <source>
        <dbReference type="Proteomes" id="UP000248584"/>
    </source>
</evidence>
<evidence type="ECO:0000313" key="2">
    <source>
        <dbReference type="EMBL" id="PZX40760.1"/>
    </source>
</evidence>
<comment type="caution">
    <text evidence="2">The sequence shown here is derived from an EMBL/GenBank/DDBJ whole genome shotgun (WGS) entry which is preliminary data.</text>
</comment>
<gene>
    <name evidence="2" type="ORF">LX97_01531</name>
</gene>
<feature type="transmembrane region" description="Helical" evidence="1">
    <location>
        <begin position="17"/>
        <end position="37"/>
    </location>
</feature>
<dbReference type="Proteomes" id="UP000248584">
    <property type="component" value="Unassembled WGS sequence"/>
</dbReference>